<evidence type="ECO:0000313" key="3">
    <source>
        <dbReference type="Proteomes" id="UP000539313"/>
    </source>
</evidence>
<evidence type="ECO:0008006" key="4">
    <source>
        <dbReference type="Google" id="ProtNLM"/>
    </source>
</evidence>
<feature type="region of interest" description="Disordered" evidence="1">
    <location>
        <begin position="41"/>
        <end position="73"/>
    </location>
</feature>
<dbReference type="EMBL" id="JACJII010000001">
    <property type="protein sequence ID" value="MBA9002427.1"/>
    <property type="molecule type" value="Genomic_DNA"/>
</dbReference>
<evidence type="ECO:0000256" key="1">
    <source>
        <dbReference type="SAM" id="MobiDB-lite"/>
    </source>
</evidence>
<dbReference type="AlphaFoldDB" id="A0A7W3MV00"/>
<comment type="caution">
    <text evidence="2">The sequence shown here is derived from an EMBL/GenBank/DDBJ whole genome shotgun (WGS) entry which is preliminary data.</text>
</comment>
<dbReference type="Proteomes" id="UP000539313">
    <property type="component" value="Unassembled WGS sequence"/>
</dbReference>
<name>A0A7W3MV00_9ACTN</name>
<organism evidence="2 3">
    <name type="scientific">Thermomonospora cellulosilytica</name>
    <dbReference type="NCBI Taxonomy" id="1411118"/>
    <lineage>
        <taxon>Bacteria</taxon>
        <taxon>Bacillati</taxon>
        <taxon>Actinomycetota</taxon>
        <taxon>Actinomycetes</taxon>
        <taxon>Streptosporangiales</taxon>
        <taxon>Thermomonosporaceae</taxon>
        <taxon>Thermomonospora</taxon>
    </lineage>
</organism>
<accession>A0A7W3MV00</accession>
<sequence length="149" mass="15442">MGRHRSDPRGLARILFAALAVAAALTLVVVGGLALFNALTAPSPGPSPSRAASETADGGDTAEPSNPTAPPLQITVIGKPTEVFVKVSGSGGAVLQRGVLGPGETRRYEQVPLNVVVYDSTSVEVRIYGEIAEDPDGGRGEWEVPERNQ</sequence>
<protein>
    <recommendedName>
        <fullName evidence="4">DUF4115 domain-containing protein</fullName>
    </recommendedName>
</protein>
<keyword evidence="3" id="KW-1185">Reference proteome</keyword>
<proteinExistence type="predicted"/>
<reference evidence="2 3" key="1">
    <citation type="submission" date="2020-08" db="EMBL/GenBank/DDBJ databases">
        <title>Sequencing the genomes of 1000 actinobacteria strains.</title>
        <authorList>
            <person name="Klenk H.-P."/>
        </authorList>
    </citation>
    <scope>NUCLEOTIDE SEQUENCE [LARGE SCALE GENOMIC DNA]</scope>
    <source>
        <strain evidence="2 3">DSM 45823</strain>
    </source>
</reference>
<gene>
    <name evidence="2" type="ORF">HNR21_001309</name>
</gene>
<dbReference type="RefSeq" id="WP_157995671.1">
    <property type="nucleotide sequence ID" value="NZ_JACJII010000001.1"/>
</dbReference>
<evidence type="ECO:0000313" key="2">
    <source>
        <dbReference type="EMBL" id="MBA9002427.1"/>
    </source>
</evidence>